<comment type="caution">
    <text evidence="2">The sequence shown here is derived from an EMBL/GenBank/DDBJ whole genome shotgun (WGS) entry which is preliminary data.</text>
</comment>
<dbReference type="Proteomes" id="UP001054945">
    <property type="component" value="Unassembled WGS sequence"/>
</dbReference>
<evidence type="ECO:0000313" key="3">
    <source>
        <dbReference type="Proteomes" id="UP001054945"/>
    </source>
</evidence>
<sequence>MLGTGAKGPSKSFVPVATGDFRRNPHHRASHGKRGVNSAGISCLTATPLTDANNASLYTLRLIPCVSNLSKHNNPLDSLFEKRKKEQEDSCSPFILTKRINSF</sequence>
<name>A0AAV4MPG2_CAEEX</name>
<protein>
    <submittedName>
        <fullName evidence="2">Uncharacterized protein</fullName>
    </submittedName>
</protein>
<gene>
    <name evidence="2" type="ORF">CEXT_525371</name>
</gene>
<evidence type="ECO:0000256" key="1">
    <source>
        <dbReference type="SAM" id="MobiDB-lite"/>
    </source>
</evidence>
<dbReference type="AlphaFoldDB" id="A0AAV4MPG2"/>
<organism evidence="2 3">
    <name type="scientific">Caerostris extrusa</name>
    <name type="common">Bark spider</name>
    <name type="synonym">Caerostris bankana</name>
    <dbReference type="NCBI Taxonomy" id="172846"/>
    <lineage>
        <taxon>Eukaryota</taxon>
        <taxon>Metazoa</taxon>
        <taxon>Ecdysozoa</taxon>
        <taxon>Arthropoda</taxon>
        <taxon>Chelicerata</taxon>
        <taxon>Arachnida</taxon>
        <taxon>Araneae</taxon>
        <taxon>Araneomorphae</taxon>
        <taxon>Entelegynae</taxon>
        <taxon>Araneoidea</taxon>
        <taxon>Araneidae</taxon>
        <taxon>Caerostris</taxon>
    </lineage>
</organism>
<accession>A0AAV4MPG2</accession>
<dbReference type="EMBL" id="BPLR01002437">
    <property type="protein sequence ID" value="GIX73683.1"/>
    <property type="molecule type" value="Genomic_DNA"/>
</dbReference>
<proteinExistence type="predicted"/>
<feature type="region of interest" description="Disordered" evidence="1">
    <location>
        <begin position="1"/>
        <end position="35"/>
    </location>
</feature>
<reference evidence="2 3" key="1">
    <citation type="submission" date="2021-06" db="EMBL/GenBank/DDBJ databases">
        <title>Caerostris extrusa draft genome.</title>
        <authorList>
            <person name="Kono N."/>
            <person name="Arakawa K."/>
        </authorList>
    </citation>
    <scope>NUCLEOTIDE SEQUENCE [LARGE SCALE GENOMIC DNA]</scope>
</reference>
<feature type="compositionally biased region" description="Basic residues" evidence="1">
    <location>
        <begin position="24"/>
        <end position="34"/>
    </location>
</feature>
<keyword evidence="3" id="KW-1185">Reference proteome</keyword>
<evidence type="ECO:0000313" key="2">
    <source>
        <dbReference type="EMBL" id="GIX73683.1"/>
    </source>
</evidence>